<gene>
    <name evidence="1" type="ORF">DSO57_1009274</name>
</gene>
<evidence type="ECO:0000313" key="1">
    <source>
        <dbReference type="EMBL" id="KAJ9085948.1"/>
    </source>
</evidence>
<comment type="caution">
    <text evidence="1">The sequence shown here is derived from an EMBL/GenBank/DDBJ whole genome shotgun (WGS) entry which is preliminary data.</text>
</comment>
<evidence type="ECO:0000313" key="2">
    <source>
        <dbReference type="Proteomes" id="UP001165960"/>
    </source>
</evidence>
<dbReference type="EMBL" id="QTSX02000739">
    <property type="protein sequence ID" value="KAJ9085948.1"/>
    <property type="molecule type" value="Genomic_DNA"/>
</dbReference>
<sequence length="60" mass="6747">MFLADIYQSNDIVNYQWRDLQNGLPINQGIAKLNKSNISLLDTPPPPRPDRAPLQPLAFG</sequence>
<protein>
    <submittedName>
        <fullName evidence="1">Uncharacterized protein</fullName>
    </submittedName>
</protein>
<keyword evidence="2" id="KW-1185">Reference proteome</keyword>
<accession>A0ACC2UGL2</accession>
<name>A0ACC2UGL2_9FUNG</name>
<organism evidence="1 2">
    <name type="scientific">Entomophthora muscae</name>
    <dbReference type="NCBI Taxonomy" id="34485"/>
    <lineage>
        <taxon>Eukaryota</taxon>
        <taxon>Fungi</taxon>
        <taxon>Fungi incertae sedis</taxon>
        <taxon>Zoopagomycota</taxon>
        <taxon>Entomophthoromycotina</taxon>
        <taxon>Entomophthoromycetes</taxon>
        <taxon>Entomophthorales</taxon>
        <taxon>Entomophthoraceae</taxon>
        <taxon>Entomophthora</taxon>
    </lineage>
</organism>
<proteinExistence type="predicted"/>
<reference evidence="1" key="1">
    <citation type="submission" date="2022-04" db="EMBL/GenBank/DDBJ databases">
        <title>Genome of the entomopathogenic fungus Entomophthora muscae.</title>
        <authorList>
            <person name="Elya C."/>
            <person name="Lovett B.R."/>
            <person name="Lee E."/>
            <person name="Macias A.M."/>
            <person name="Hajek A.E."/>
            <person name="De Bivort B.L."/>
            <person name="Kasson M.T."/>
            <person name="De Fine Licht H.H."/>
            <person name="Stajich J.E."/>
        </authorList>
    </citation>
    <scope>NUCLEOTIDE SEQUENCE</scope>
    <source>
        <strain evidence="1">Berkeley</strain>
    </source>
</reference>
<dbReference type="Proteomes" id="UP001165960">
    <property type="component" value="Unassembled WGS sequence"/>
</dbReference>